<dbReference type="Gene3D" id="1.10.10.10">
    <property type="entry name" value="Winged helix-like DNA-binding domain superfamily/Winged helix DNA-binding domain"/>
    <property type="match status" value="1"/>
</dbReference>
<dbReference type="InterPro" id="IPR036388">
    <property type="entry name" value="WH-like_DNA-bd_sf"/>
</dbReference>
<dbReference type="InterPro" id="IPR007367">
    <property type="entry name" value="DUF433"/>
</dbReference>
<comment type="caution">
    <text evidence="1">The sequence shown here is derived from an EMBL/GenBank/DDBJ whole genome shotgun (WGS) entry which is preliminary data.</text>
</comment>
<dbReference type="Proteomes" id="UP000666369">
    <property type="component" value="Unassembled WGS sequence"/>
</dbReference>
<evidence type="ECO:0000313" key="2">
    <source>
        <dbReference type="Proteomes" id="UP000666369"/>
    </source>
</evidence>
<dbReference type="InterPro" id="IPR009057">
    <property type="entry name" value="Homeodomain-like_sf"/>
</dbReference>
<keyword evidence="2" id="KW-1185">Reference proteome</keyword>
<organism evidence="1 2">
    <name type="scientific">Duganella aceris</name>
    <dbReference type="NCBI Taxonomy" id="2703883"/>
    <lineage>
        <taxon>Bacteria</taxon>
        <taxon>Pseudomonadati</taxon>
        <taxon>Pseudomonadota</taxon>
        <taxon>Betaproteobacteria</taxon>
        <taxon>Burkholderiales</taxon>
        <taxon>Oxalobacteraceae</taxon>
        <taxon>Telluria group</taxon>
        <taxon>Duganella</taxon>
    </lineage>
</organism>
<accession>A0ABX0FUD0</accession>
<sequence>MSGVPCFRGTRVPVQNLFDYITGQSSLSDFLEDFPSVPRDTAIAVLEAAKQHLLADALAS</sequence>
<protein>
    <submittedName>
        <fullName evidence="1">DUF433 domain-containing protein</fullName>
    </submittedName>
</protein>
<evidence type="ECO:0000313" key="1">
    <source>
        <dbReference type="EMBL" id="NGZ88314.1"/>
    </source>
</evidence>
<reference evidence="2" key="2">
    <citation type="submission" date="2023-07" db="EMBL/GenBank/DDBJ databases">
        <title>Duganella aceri sp. nov., isolated from tree sap.</title>
        <authorList>
            <person name="Kim I.S."/>
        </authorList>
    </citation>
    <scope>NUCLEOTIDE SEQUENCE [LARGE SCALE GENOMIC DNA]</scope>
    <source>
        <strain evidence="2">SAP-35</strain>
    </source>
</reference>
<dbReference type="SUPFAM" id="SSF46689">
    <property type="entry name" value="Homeodomain-like"/>
    <property type="match status" value="1"/>
</dbReference>
<proteinExistence type="predicted"/>
<gene>
    <name evidence="1" type="ORF">GW587_29180</name>
</gene>
<name>A0ABX0FUD0_9BURK</name>
<dbReference type="Pfam" id="PF04255">
    <property type="entry name" value="DUF433"/>
    <property type="match status" value="1"/>
</dbReference>
<reference evidence="1 2" key="1">
    <citation type="submission" date="2020-01" db="EMBL/GenBank/DDBJ databases">
        <authorList>
            <person name="Lee S.D."/>
        </authorList>
    </citation>
    <scope>NUCLEOTIDE SEQUENCE [LARGE SCALE GENOMIC DNA]</scope>
    <source>
        <strain evidence="1 2">SAP-35</strain>
    </source>
</reference>
<dbReference type="EMBL" id="JAADJT010000020">
    <property type="protein sequence ID" value="NGZ88314.1"/>
    <property type="molecule type" value="Genomic_DNA"/>
</dbReference>